<keyword evidence="2" id="KW-0012">Acyltransferase</keyword>
<dbReference type="PROSITE" id="PS51186">
    <property type="entry name" value="GNAT"/>
    <property type="match status" value="1"/>
</dbReference>
<evidence type="ECO:0000256" key="3">
    <source>
        <dbReference type="ARBA" id="ARBA00038502"/>
    </source>
</evidence>
<name>A0A5C8LZ42_9GAMM</name>
<organism evidence="5 6">
    <name type="scientific">Rheinheimera tangshanensis</name>
    <dbReference type="NCBI Taxonomy" id="400153"/>
    <lineage>
        <taxon>Bacteria</taxon>
        <taxon>Pseudomonadati</taxon>
        <taxon>Pseudomonadota</taxon>
        <taxon>Gammaproteobacteria</taxon>
        <taxon>Chromatiales</taxon>
        <taxon>Chromatiaceae</taxon>
        <taxon>Rheinheimera</taxon>
    </lineage>
</organism>
<dbReference type="GO" id="GO:0005737">
    <property type="term" value="C:cytoplasm"/>
    <property type="evidence" value="ECO:0007669"/>
    <property type="project" value="TreeGrafter"/>
</dbReference>
<dbReference type="Gene3D" id="3.40.630.30">
    <property type="match status" value="1"/>
</dbReference>
<keyword evidence="6" id="KW-1185">Reference proteome</keyword>
<accession>A0A5C8LZ42</accession>
<dbReference type="Pfam" id="PF13302">
    <property type="entry name" value="Acetyltransf_3"/>
    <property type="match status" value="1"/>
</dbReference>
<evidence type="ECO:0000259" key="4">
    <source>
        <dbReference type="PROSITE" id="PS51186"/>
    </source>
</evidence>
<dbReference type="GO" id="GO:0008999">
    <property type="term" value="F:protein-N-terminal-alanine acetyltransferase activity"/>
    <property type="evidence" value="ECO:0007669"/>
    <property type="project" value="TreeGrafter"/>
</dbReference>
<dbReference type="PANTHER" id="PTHR43792:SF8">
    <property type="entry name" value="[RIBOSOMAL PROTEIN US5]-ALANINE N-ACETYLTRANSFERASE"/>
    <property type="match status" value="1"/>
</dbReference>
<keyword evidence="1 5" id="KW-0808">Transferase</keyword>
<dbReference type="Proteomes" id="UP000321814">
    <property type="component" value="Unassembled WGS sequence"/>
</dbReference>
<dbReference type="OrthoDB" id="9801656at2"/>
<evidence type="ECO:0000313" key="6">
    <source>
        <dbReference type="Proteomes" id="UP000321814"/>
    </source>
</evidence>
<evidence type="ECO:0000313" key="5">
    <source>
        <dbReference type="EMBL" id="TXK80868.1"/>
    </source>
</evidence>
<protein>
    <submittedName>
        <fullName evidence="5">GNAT family N-acetyltransferase</fullName>
    </submittedName>
</protein>
<proteinExistence type="inferred from homology"/>
<feature type="domain" description="N-acetyltransferase" evidence="4">
    <location>
        <begin position="4"/>
        <end position="170"/>
    </location>
</feature>
<gene>
    <name evidence="5" type="ORF">FU839_10510</name>
</gene>
<dbReference type="AlphaFoldDB" id="A0A5C8LZ42"/>
<dbReference type="PANTHER" id="PTHR43792">
    <property type="entry name" value="GNAT FAMILY, PUTATIVE (AFU_ORTHOLOGUE AFUA_3G00765)-RELATED-RELATED"/>
    <property type="match status" value="1"/>
</dbReference>
<evidence type="ECO:0000256" key="1">
    <source>
        <dbReference type="ARBA" id="ARBA00022679"/>
    </source>
</evidence>
<dbReference type="InterPro" id="IPR016181">
    <property type="entry name" value="Acyl_CoA_acyltransferase"/>
</dbReference>
<reference evidence="5 6" key="1">
    <citation type="submission" date="2019-08" db="EMBL/GenBank/DDBJ databases">
        <title>Draft genome analysis of Rheinheimera tangshanensis isolated from the roots of fresh rice plants (Oryza sativa).</title>
        <authorList>
            <person name="Yu Q."/>
            <person name="Qi Y."/>
            <person name="Zhang H."/>
            <person name="Pu J."/>
        </authorList>
    </citation>
    <scope>NUCLEOTIDE SEQUENCE [LARGE SCALE GENOMIC DNA]</scope>
    <source>
        <strain evidence="5 6">JA3-B52</strain>
    </source>
</reference>
<comment type="similarity">
    <text evidence="3">Belongs to the acetyltransferase family. RimJ subfamily.</text>
</comment>
<comment type="caution">
    <text evidence="5">The sequence shown here is derived from an EMBL/GenBank/DDBJ whole genome shotgun (WGS) entry which is preliminary data.</text>
</comment>
<dbReference type="InterPro" id="IPR051531">
    <property type="entry name" value="N-acetyltransferase"/>
</dbReference>
<dbReference type="InterPro" id="IPR000182">
    <property type="entry name" value="GNAT_dom"/>
</dbReference>
<sequence length="170" mass="19075">MSDYRLRALQPEDVDAVLQFELAHKSFFEQKIEARPEDFYQPDAVQHHIAEFLLLQQQGLALPTLVFSADNELIGRANLKDIDQVTKSAYVGYRIAEHLSGKGVASFALEQLIQQSKQMGLMILFACVATENPASERVLRKAGFQQLETIPQVAIVQGQAVAGYLMWLKL</sequence>
<dbReference type="SUPFAM" id="SSF55729">
    <property type="entry name" value="Acyl-CoA N-acyltransferases (Nat)"/>
    <property type="match status" value="1"/>
</dbReference>
<evidence type="ECO:0000256" key="2">
    <source>
        <dbReference type="ARBA" id="ARBA00023315"/>
    </source>
</evidence>
<dbReference type="EMBL" id="VRLR01000005">
    <property type="protein sequence ID" value="TXK80868.1"/>
    <property type="molecule type" value="Genomic_DNA"/>
</dbReference>
<dbReference type="RefSeq" id="WP_147904306.1">
    <property type="nucleotide sequence ID" value="NZ_BAAAGC010000013.1"/>
</dbReference>